<dbReference type="EMBL" id="JACCJB010000013">
    <property type="protein sequence ID" value="KAF6221670.1"/>
    <property type="molecule type" value="Genomic_DNA"/>
</dbReference>
<dbReference type="PANTHER" id="PTHR24198:SF165">
    <property type="entry name" value="ANKYRIN REPEAT-CONTAINING PROTEIN-RELATED"/>
    <property type="match status" value="1"/>
</dbReference>
<keyword evidence="1" id="KW-0677">Repeat</keyword>
<dbReference type="PROSITE" id="PS50297">
    <property type="entry name" value="ANK_REP_REGION"/>
    <property type="match status" value="1"/>
</dbReference>
<gene>
    <name evidence="5" type="ORF">HO133_001638</name>
</gene>
<dbReference type="GeneID" id="59330052"/>
<feature type="region of interest" description="Disordered" evidence="4">
    <location>
        <begin position="358"/>
        <end position="377"/>
    </location>
</feature>
<keyword evidence="2 3" id="KW-0040">ANK repeat</keyword>
<dbReference type="InterPro" id="IPR002110">
    <property type="entry name" value="Ankyrin_rpt"/>
</dbReference>
<dbReference type="PROSITE" id="PS50088">
    <property type="entry name" value="ANK_REPEAT"/>
    <property type="match status" value="2"/>
</dbReference>
<evidence type="ECO:0000313" key="5">
    <source>
        <dbReference type="EMBL" id="KAF6221670.1"/>
    </source>
</evidence>
<reference evidence="5 6" key="1">
    <citation type="journal article" date="2020" name="Genomics">
        <title>Complete, high-quality genomes from long-read metagenomic sequencing of two wolf lichen thalli reveals enigmatic genome architecture.</title>
        <authorList>
            <person name="McKenzie S.K."/>
            <person name="Walston R.F."/>
            <person name="Allen J.L."/>
        </authorList>
    </citation>
    <scope>NUCLEOTIDE SEQUENCE [LARGE SCALE GENOMIC DNA]</scope>
    <source>
        <strain evidence="5">WasteWater1</strain>
    </source>
</reference>
<feature type="region of interest" description="Disordered" evidence="4">
    <location>
        <begin position="272"/>
        <end position="309"/>
    </location>
</feature>
<dbReference type="Pfam" id="PF12796">
    <property type="entry name" value="Ank_2"/>
    <property type="match status" value="1"/>
</dbReference>
<feature type="repeat" description="ANK" evidence="3">
    <location>
        <begin position="142"/>
        <end position="174"/>
    </location>
</feature>
<dbReference type="AlphaFoldDB" id="A0A8H6CDM3"/>
<organism evidence="5 6">
    <name type="scientific">Letharia lupina</name>
    <dbReference type="NCBI Taxonomy" id="560253"/>
    <lineage>
        <taxon>Eukaryota</taxon>
        <taxon>Fungi</taxon>
        <taxon>Dikarya</taxon>
        <taxon>Ascomycota</taxon>
        <taxon>Pezizomycotina</taxon>
        <taxon>Lecanoromycetes</taxon>
        <taxon>OSLEUM clade</taxon>
        <taxon>Lecanoromycetidae</taxon>
        <taxon>Lecanorales</taxon>
        <taxon>Lecanorineae</taxon>
        <taxon>Parmeliaceae</taxon>
        <taxon>Letharia</taxon>
    </lineage>
</organism>
<dbReference type="InterPro" id="IPR036770">
    <property type="entry name" value="Ankyrin_rpt-contain_sf"/>
</dbReference>
<keyword evidence="6" id="KW-1185">Reference proteome</keyword>
<dbReference type="Gene3D" id="1.25.40.20">
    <property type="entry name" value="Ankyrin repeat-containing domain"/>
    <property type="match status" value="1"/>
</dbReference>
<evidence type="ECO:0008006" key="7">
    <source>
        <dbReference type="Google" id="ProtNLM"/>
    </source>
</evidence>
<evidence type="ECO:0000256" key="3">
    <source>
        <dbReference type="PROSITE-ProRule" id="PRU00023"/>
    </source>
</evidence>
<feature type="repeat" description="ANK" evidence="3">
    <location>
        <begin position="80"/>
        <end position="108"/>
    </location>
</feature>
<evidence type="ECO:0000256" key="4">
    <source>
        <dbReference type="SAM" id="MobiDB-lite"/>
    </source>
</evidence>
<evidence type="ECO:0000256" key="1">
    <source>
        <dbReference type="ARBA" id="ARBA00022737"/>
    </source>
</evidence>
<proteinExistence type="predicted"/>
<dbReference type="PANTHER" id="PTHR24198">
    <property type="entry name" value="ANKYRIN REPEAT AND PROTEIN KINASE DOMAIN-CONTAINING PROTEIN"/>
    <property type="match status" value="1"/>
</dbReference>
<name>A0A8H6CDM3_9LECA</name>
<dbReference type="Proteomes" id="UP000593566">
    <property type="component" value="Unassembled WGS sequence"/>
</dbReference>
<dbReference type="SUPFAM" id="SSF48403">
    <property type="entry name" value="Ankyrin repeat"/>
    <property type="match status" value="1"/>
</dbReference>
<evidence type="ECO:0000313" key="6">
    <source>
        <dbReference type="Proteomes" id="UP000593566"/>
    </source>
</evidence>
<sequence>MASLHFYVTKTRKISASSSSASITAKSPNFQPSGNISEQEFSSHVYRGGIKRLFGGPVEVLRDQIDHYSAITTDAVCEMPLLEAARSGHGKMVKLLIDHGANIEARDHEPETPLRLVAVYGHGAIVKHFVDRSTGLDCLDNNGRTPLSIAAAYGRRAIVTQHIDRSAGLDCLDKDGGTPLSNAADAESTRLAKFWIERGVIAVLLRENGADEMLSPQRDVLRDEARCLAVLVDAEAQGNSEGQLSRARDGHQSNLVTPAEGAQTLVVETEVGQPIDSDTEDSMDGEAPSRSDHQDPEDEAAISVQPRLPPAGTSELAVILALSMVNADHGGVQGDTSHILRDGVEKTKAFPKKYLSDAIFQPRKANHGHHQTPSGPK</sequence>
<accession>A0A8H6CDM3</accession>
<protein>
    <recommendedName>
        <fullName evidence="7">Ankyrin repeat protein</fullName>
    </recommendedName>
</protein>
<dbReference type="SMART" id="SM00248">
    <property type="entry name" value="ANK"/>
    <property type="match status" value="4"/>
</dbReference>
<evidence type="ECO:0000256" key="2">
    <source>
        <dbReference type="ARBA" id="ARBA00023043"/>
    </source>
</evidence>
<dbReference type="RefSeq" id="XP_037151105.1">
    <property type="nucleotide sequence ID" value="XM_037292566.1"/>
</dbReference>
<comment type="caution">
    <text evidence="5">The sequence shown here is derived from an EMBL/GenBank/DDBJ whole genome shotgun (WGS) entry which is preliminary data.</text>
</comment>